<name>A0ACD5BC53_9PSEU</name>
<organism evidence="1 2">
    <name type="scientific">Amycolatopsis coloradensis</name>
    <dbReference type="NCBI Taxonomy" id="76021"/>
    <lineage>
        <taxon>Bacteria</taxon>
        <taxon>Bacillati</taxon>
        <taxon>Actinomycetota</taxon>
        <taxon>Actinomycetes</taxon>
        <taxon>Pseudonocardiales</taxon>
        <taxon>Pseudonocardiaceae</taxon>
        <taxon>Amycolatopsis</taxon>
    </lineage>
</organism>
<proteinExistence type="predicted"/>
<protein>
    <submittedName>
        <fullName evidence="1">Uncharacterized protein</fullName>
    </submittedName>
</protein>
<reference evidence="1" key="1">
    <citation type="submission" date="2023-10" db="EMBL/GenBank/DDBJ databases">
        <title>Whole genome sequencing of actinobacterial strain Amycolatopsis sp. (BCA-696) identifies the underlying plant growth-promoting genes.</title>
        <authorList>
            <person name="Gandham P."/>
            <person name="Vadla N."/>
            <person name="Saji A."/>
            <person name="Srinivas V."/>
            <person name="Ruperao P."/>
            <person name="Selvanayagam S."/>
            <person name="Saxena R.K."/>
            <person name="Rathore A."/>
            <person name="Gopalakrishnan S."/>
            <person name="Thakur V."/>
        </authorList>
    </citation>
    <scope>NUCLEOTIDE SEQUENCE</scope>
    <source>
        <strain evidence="1">BCA-696</strain>
    </source>
</reference>
<dbReference type="Proteomes" id="UP001456344">
    <property type="component" value="Chromosome"/>
</dbReference>
<evidence type="ECO:0000313" key="1">
    <source>
        <dbReference type="EMBL" id="WYW15290.1"/>
    </source>
</evidence>
<evidence type="ECO:0000313" key="2">
    <source>
        <dbReference type="Proteomes" id="UP001456344"/>
    </source>
</evidence>
<dbReference type="EMBL" id="CP150484">
    <property type="protein sequence ID" value="WYW15290.1"/>
    <property type="molecule type" value="Genomic_DNA"/>
</dbReference>
<sequence>MTVFNVLETRGTGALLRFVAAVVLFAVLQLMRIPLGLLLQVITGVMSRVDGYAVTQVSRSPRGPINHFACTPTGREVRP</sequence>
<keyword evidence="2" id="KW-1185">Reference proteome</keyword>
<accession>A0ACD5BC53</accession>
<gene>
    <name evidence="1" type="ORF">LCL61_06955</name>
</gene>